<dbReference type="Proteomes" id="UP000246740">
    <property type="component" value="Unassembled WGS sequence"/>
</dbReference>
<feature type="region of interest" description="Disordered" evidence="8">
    <location>
        <begin position="103"/>
        <end position="123"/>
    </location>
</feature>
<dbReference type="GO" id="GO:0008270">
    <property type="term" value="F:zinc ion binding"/>
    <property type="evidence" value="ECO:0007669"/>
    <property type="project" value="UniProtKB-KW"/>
</dbReference>
<feature type="region of interest" description="Disordered" evidence="8">
    <location>
        <begin position="1"/>
        <end position="53"/>
    </location>
</feature>
<evidence type="ECO:0000259" key="9">
    <source>
        <dbReference type="PROSITE" id="PS51292"/>
    </source>
</evidence>
<keyword evidence="4" id="KW-0863">Zinc-finger</keyword>
<evidence type="ECO:0000256" key="5">
    <source>
        <dbReference type="ARBA" id="ARBA00022833"/>
    </source>
</evidence>
<keyword evidence="2" id="KW-0812">Transmembrane</keyword>
<evidence type="ECO:0000313" key="11">
    <source>
        <dbReference type="Proteomes" id="UP000246740"/>
    </source>
</evidence>
<dbReference type="InterPro" id="IPR011016">
    <property type="entry name" value="Znf_RING-CH"/>
</dbReference>
<evidence type="ECO:0000256" key="6">
    <source>
        <dbReference type="ARBA" id="ARBA00022989"/>
    </source>
</evidence>
<dbReference type="InParanoid" id="A0A317XVZ2"/>
<dbReference type="PANTHER" id="PTHR46283">
    <property type="entry name" value="E3 UBIQUITIN-PROTEIN LIGASE MARCH5"/>
    <property type="match status" value="1"/>
</dbReference>
<feature type="compositionally biased region" description="Polar residues" evidence="8">
    <location>
        <begin position="1"/>
        <end position="27"/>
    </location>
</feature>
<evidence type="ECO:0000256" key="2">
    <source>
        <dbReference type="ARBA" id="ARBA00022692"/>
    </source>
</evidence>
<evidence type="ECO:0000256" key="1">
    <source>
        <dbReference type="ARBA" id="ARBA00004141"/>
    </source>
</evidence>
<dbReference type="InterPro" id="IPR013083">
    <property type="entry name" value="Znf_RING/FYVE/PHD"/>
</dbReference>
<dbReference type="AlphaFoldDB" id="A0A317XVZ2"/>
<feature type="compositionally biased region" description="Low complexity" evidence="8">
    <location>
        <begin position="38"/>
        <end position="53"/>
    </location>
</feature>
<feature type="domain" description="RING-CH-type" evidence="9">
    <location>
        <begin position="90"/>
        <end position="175"/>
    </location>
</feature>
<keyword evidence="7" id="KW-0472">Membrane</keyword>
<dbReference type="GO" id="GO:0016020">
    <property type="term" value="C:membrane"/>
    <property type="evidence" value="ECO:0007669"/>
    <property type="project" value="UniProtKB-SubCell"/>
</dbReference>
<dbReference type="PROSITE" id="PS51292">
    <property type="entry name" value="ZF_RING_CH"/>
    <property type="match status" value="1"/>
</dbReference>
<feature type="compositionally biased region" description="Low complexity" evidence="8">
    <location>
        <begin position="110"/>
        <end position="123"/>
    </location>
</feature>
<dbReference type="SUPFAM" id="SSF57850">
    <property type="entry name" value="RING/U-box"/>
    <property type="match status" value="1"/>
</dbReference>
<protein>
    <recommendedName>
        <fullName evidence="9">RING-CH-type domain-containing protein</fullName>
    </recommendedName>
</protein>
<evidence type="ECO:0000256" key="4">
    <source>
        <dbReference type="ARBA" id="ARBA00022771"/>
    </source>
</evidence>
<keyword evidence="5" id="KW-0862">Zinc</keyword>
<organism evidence="10 11">
    <name type="scientific">Testicularia cyperi</name>
    <dbReference type="NCBI Taxonomy" id="1882483"/>
    <lineage>
        <taxon>Eukaryota</taxon>
        <taxon>Fungi</taxon>
        <taxon>Dikarya</taxon>
        <taxon>Basidiomycota</taxon>
        <taxon>Ustilaginomycotina</taxon>
        <taxon>Ustilaginomycetes</taxon>
        <taxon>Ustilaginales</taxon>
        <taxon>Anthracoideaceae</taxon>
        <taxon>Testicularia</taxon>
    </lineage>
</organism>
<reference evidence="10 11" key="1">
    <citation type="journal article" date="2018" name="Mol. Biol. Evol.">
        <title>Broad Genomic Sampling Reveals a Smut Pathogenic Ancestry of the Fungal Clade Ustilaginomycotina.</title>
        <authorList>
            <person name="Kijpornyongpan T."/>
            <person name="Mondo S.J."/>
            <person name="Barry K."/>
            <person name="Sandor L."/>
            <person name="Lee J."/>
            <person name="Lipzen A."/>
            <person name="Pangilinan J."/>
            <person name="LaButti K."/>
            <person name="Hainaut M."/>
            <person name="Henrissat B."/>
            <person name="Grigoriev I.V."/>
            <person name="Spatafora J.W."/>
            <person name="Aime M.C."/>
        </authorList>
    </citation>
    <scope>NUCLEOTIDE SEQUENCE [LARGE SCALE GENOMIC DNA]</scope>
    <source>
        <strain evidence="10 11">MCA 3645</strain>
    </source>
</reference>
<comment type="subcellular location">
    <subcellularLocation>
        <location evidence="1">Membrane</location>
        <topology evidence="1">Multi-pass membrane protein</topology>
    </subcellularLocation>
</comment>
<evidence type="ECO:0000256" key="3">
    <source>
        <dbReference type="ARBA" id="ARBA00022723"/>
    </source>
</evidence>
<keyword evidence="6" id="KW-1133">Transmembrane helix</keyword>
<evidence type="ECO:0000256" key="8">
    <source>
        <dbReference type="SAM" id="MobiDB-lite"/>
    </source>
</evidence>
<gene>
    <name evidence="10" type="ORF">BCV70DRAFT_158291</name>
</gene>
<accession>A0A317XVZ2</accession>
<feature type="region of interest" description="Disordered" evidence="8">
    <location>
        <begin position="341"/>
        <end position="411"/>
    </location>
</feature>
<name>A0A317XVZ2_9BASI</name>
<dbReference type="OrthoDB" id="5817083at2759"/>
<evidence type="ECO:0000313" key="10">
    <source>
        <dbReference type="EMBL" id="PWZ01509.1"/>
    </source>
</evidence>
<proteinExistence type="predicted"/>
<feature type="compositionally biased region" description="Polar residues" evidence="8">
    <location>
        <begin position="341"/>
        <end position="361"/>
    </location>
</feature>
<keyword evidence="11" id="KW-1185">Reference proteome</keyword>
<dbReference type="EMBL" id="KZ819190">
    <property type="protein sequence ID" value="PWZ01509.1"/>
    <property type="molecule type" value="Genomic_DNA"/>
</dbReference>
<dbReference type="STRING" id="1882483.A0A317XVZ2"/>
<sequence length="608" mass="66171">MNVNTDASTESFTDAGASSSRIASQRNLENDLLPSPTAPGSESSVSSGYHSRSPSNAYANIDGSSRVYRFPAGVPPPFGSGAVDERVVTVRDLRNKSCWICSEEDEDSHPSSSASSFSGSATTEQRRRRRFVHPCNCTLVAHESCLLQWIEQSRVNHPLQDTVSCPQCKAPYILVENKPVLLRWLESADRVVTRLLPIGSAVAVGGTFLIASTAYGCVAIRLAMGKDAAKRALASPWPWHYWVDIPLIPFALIAAKLRFFDSPVSWIPTIFALPMANLPLTSRSGLLDRYVEASLLTGRAYPPGPTMTLLLMPWMRVFYLALKRKVYRMVLSPFFRRNSRSNDANADGGSNTNRAAEQNSGARRRRRRRVIVVGESNAHLVDADPPPGTEGVVNGLPGDDANGQAGQDLEDPPQTIYVSPQSLGRLCLGALSLPVIANLMGRLLGSLARHSQYLARFLGMEPFLTLSRSRSFSSSSSILSRAGPKSSASASTSSAPAPSPSPIAGLFRGSLPGFDDVEQHDSGSGLRFARSRRMSFRDQINIFGQVSYDDLDPVWWRNAVGAGIFIVVKDAASLLFKYLKLQQKNTTRILDLPFQASLVAGLDLRDDA</sequence>
<dbReference type="SMART" id="SM00744">
    <property type="entry name" value="RINGv"/>
    <property type="match status" value="1"/>
</dbReference>
<keyword evidence="3" id="KW-0479">Metal-binding</keyword>
<evidence type="ECO:0000256" key="7">
    <source>
        <dbReference type="ARBA" id="ARBA00023136"/>
    </source>
</evidence>
<dbReference type="Gene3D" id="3.30.40.10">
    <property type="entry name" value="Zinc/RING finger domain, C3HC4 (zinc finger)"/>
    <property type="match status" value="1"/>
</dbReference>